<proteinExistence type="predicted"/>
<dbReference type="EMBL" id="AP027925">
    <property type="protein sequence ID" value="BED92641.1"/>
    <property type="molecule type" value="Genomic_DNA"/>
</dbReference>
<gene>
    <name evidence="1" type="ORF">RsTaC01_0459</name>
</gene>
<dbReference type="KEGG" id="ptrh:RsTaC01_0459"/>
<organism evidence="1">
    <name type="scientific">Candidatus Paraimprobicoccus trichonymphae</name>
    <dbReference type="NCBI Taxonomy" id="3033793"/>
    <lineage>
        <taxon>Bacteria</taxon>
        <taxon>Bacillati</taxon>
        <taxon>Bacillota</taxon>
        <taxon>Clostridia</taxon>
        <taxon>Candidatus Paraimprobicoccus</taxon>
    </lineage>
</organism>
<accession>A0AA48HWB7</accession>
<dbReference type="Proteomes" id="UP001335720">
    <property type="component" value="Chromosome"/>
</dbReference>
<dbReference type="AlphaFoldDB" id="A0AA48HWB7"/>
<reference evidence="1" key="1">
    <citation type="journal article" date="2023" name="ISME J.">
        <title>Emergence of putative energy parasites within Clostridia revealed by genome analysis of a novel endosymbiotic clade.</title>
        <authorList>
            <person name="Takahashi K."/>
            <person name="Kuwahara H."/>
            <person name="Horikawa Y."/>
            <person name="Izawa K."/>
            <person name="Kato D."/>
            <person name="Inagaki T."/>
            <person name="Yuki M."/>
            <person name="Ohkuma M."/>
            <person name="Hongoh Y."/>
        </authorList>
    </citation>
    <scope>NUCLEOTIDE SEQUENCE</scope>
    <source>
        <strain evidence="1">RsTa-C01</strain>
    </source>
</reference>
<protein>
    <submittedName>
        <fullName evidence="1">Uncharacterized protein</fullName>
    </submittedName>
</protein>
<name>A0AA48HWB7_9FIRM</name>
<sequence>MVTTLFEATLFVGHLINKNYHNKKEDINSTLGFKPESNKKSFEEKEKFVSEYTITENALKDKEGHVICKYEKKTNNEITVSTVYWNVKNKLPGRIGEKIFSHSCFGELLKIIKNELDKKGTVSFRIKEIVFISYEEKIEKFVSQIAVTTYSECTRWTFSSQEVPVNTSCIEEITFSNCYPVAYCKAEYLSEILNDLSTYAFPLHILENLKQVNFSENCKDTIPEAIQCFAVKQSQLQLSELSVNLLDNSGKKSHLRRINMLDDVKVIFYSI</sequence>
<evidence type="ECO:0000313" key="1">
    <source>
        <dbReference type="EMBL" id="BED92641.1"/>
    </source>
</evidence>